<evidence type="ECO:0000313" key="4">
    <source>
        <dbReference type="Proteomes" id="UP001286456"/>
    </source>
</evidence>
<evidence type="ECO:0000313" key="3">
    <source>
        <dbReference type="EMBL" id="KAK3328672.1"/>
    </source>
</evidence>
<dbReference type="CDD" id="cd02440">
    <property type="entry name" value="AdoMet_MTases"/>
    <property type="match status" value="1"/>
</dbReference>
<proteinExistence type="predicted"/>
<dbReference type="GO" id="GO:0016740">
    <property type="term" value="F:transferase activity"/>
    <property type="evidence" value="ECO:0007669"/>
    <property type="project" value="UniProtKB-KW"/>
</dbReference>
<accession>A0AAE0IP95</accession>
<dbReference type="Pfam" id="PF13649">
    <property type="entry name" value="Methyltransf_25"/>
    <property type="match status" value="1"/>
</dbReference>
<organism evidence="3 4">
    <name type="scientific">Cercophora scortea</name>
    <dbReference type="NCBI Taxonomy" id="314031"/>
    <lineage>
        <taxon>Eukaryota</taxon>
        <taxon>Fungi</taxon>
        <taxon>Dikarya</taxon>
        <taxon>Ascomycota</taxon>
        <taxon>Pezizomycotina</taxon>
        <taxon>Sordariomycetes</taxon>
        <taxon>Sordariomycetidae</taxon>
        <taxon>Sordariales</taxon>
        <taxon>Lasiosphaeriaceae</taxon>
        <taxon>Cercophora</taxon>
    </lineage>
</organism>
<comment type="caution">
    <text evidence="3">The sequence shown here is derived from an EMBL/GenBank/DDBJ whole genome shotgun (WGS) entry which is preliminary data.</text>
</comment>
<dbReference type="PANTHER" id="PTHR43861">
    <property type="entry name" value="TRANS-ACONITATE 2-METHYLTRANSFERASE-RELATED"/>
    <property type="match status" value="1"/>
</dbReference>
<dbReference type="EMBL" id="JAUEPO010000003">
    <property type="protein sequence ID" value="KAK3328672.1"/>
    <property type="molecule type" value="Genomic_DNA"/>
</dbReference>
<sequence>MGTSTTTPAVRYLDTASAYDLWSAVYDTDNNFLQALDTLEMQSLLPQLFSNLTSTLPKPWKVVDLGCGTGRNTTHLLSIPEVKEIIALDLSSKMLDVARKRIASASGDTPKVTFQVYDLMASSNPSPPPQDADAIISTLVLEHVPLKEYFAAAKGMLKPGGLLLLTNMHSAMGQISQAGFVDPVTGEKIKAGRSYAHTLGEVVEEARVWGFEVAVRFEERGVTEENWARFGERARKWVGVDVWFGGVLRLVGDGGKKGEAA</sequence>
<dbReference type="SUPFAM" id="SSF53335">
    <property type="entry name" value="S-adenosyl-L-methionine-dependent methyltransferases"/>
    <property type="match status" value="1"/>
</dbReference>
<keyword evidence="4" id="KW-1185">Reference proteome</keyword>
<dbReference type="Gene3D" id="3.40.50.150">
    <property type="entry name" value="Vaccinia Virus protein VP39"/>
    <property type="match status" value="1"/>
</dbReference>
<reference evidence="3" key="2">
    <citation type="submission" date="2023-06" db="EMBL/GenBank/DDBJ databases">
        <authorList>
            <consortium name="Lawrence Berkeley National Laboratory"/>
            <person name="Haridas S."/>
            <person name="Hensen N."/>
            <person name="Bonometti L."/>
            <person name="Westerberg I."/>
            <person name="Brannstrom I.O."/>
            <person name="Guillou S."/>
            <person name="Cros-Aarteil S."/>
            <person name="Calhoun S."/>
            <person name="Kuo A."/>
            <person name="Mondo S."/>
            <person name="Pangilinan J."/>
            <person name="Riley R."/>
            <person name="Labutti K."/>
            <person name="Andreopoulos B."/>
            <person name="Lipzen A."/>
            <person name="Chen C."/>
            <person name="Yanf M."/>
            <person name="Daum C."/>
            <person name="Ng V."/>
            <person name="Clum A."/>
            <person name="Steindorff A."/>
            <person name="Ohm R."/>
            <person name="Martin F."/>
            <person name="Silar P."/>
            <person name="Natvig D."/>
            <person name="Lalanne C."/>
            <person name="Gautier V."/>
            <person name="Ament-Velasquez S.L."/>
            <person name="Kruys A."/>
            <person name="Hutchinson M.I."/>
            <person name="Powell A.J."/>
            <person name="Barry K."/>
            <person name="Miller A.N."/>
            <person name="Grigoriev I.V."/>
            <person name="Debuchy R."/>
            <person name="Gladieux P."/>
            <person name="Thoren M.H."/>
            <person name="Johannesson H."/>
        </authorList>
    </citation>
    <scope>NUCLEOTIDE SEQUENCE</scope>
    <source>
        <strain evidence="3">SMH4131-1</strain>
    </source>
</reference>
<dbReference type="InterPro" id="IPR029063">
    <property type="entry name" value="SAM-dependent_MTases_sf"/>
</dbReference>
<dbReference type="InterPro" id="IPR041698">
    <property type="entry name" value="Methyltransf_25"/>
</dbReference>
<feature type="domain" description="Methyltransferase" evidence="2">
    <location>
        <begin position="62"/>
        <end position="161"/>
    </location>
</feature>
<dbReference type="AlphaFoldDB" id="A0AAE0IP95"/>
<evidence type="ECO:0000259" key="2">
    <source>
        <dbReference type="Pfam" id="PF13649"/>
    </source>
</evidence>
<gene>
    <name evidence="3" type="ORF">B0T19DRAFT_196925</name>
</gene>
<evidence type="ECO:0000256" key="1">
    <source>
        <dbReference type="ARBA" id="ARBA00022679"/>
    </source>
</evidence>
<protein>
    <submittedName>
        <fullName evidence="3">Cyclopropane-fatty-acyl-phospholipid synthase</fullName>
    </submittedName>
</protein>
<keyword evidence="1" id="KW-0808">Transferase</keyword>
<name>A0AAE0IP95_9PEZI</name>
<reference evidence="3" key="1">
    <citation type="journal article" date="2023" name="Mol. Phylogenet. Evol.">
        <title>Genome-scale phylogeny and comparative genomics of the fungal order Sordariales.</title>
        <authorList>
            <person name="Hensen N."/>
            <person name="Bonometti L."/>
            <person name="Westerberg I."/>
            <person name="Brannstrom I.O."/>
            <person name="Guillou S."/>
            <person name="Cros-Aarteil S."/>
            <person name="Calhoun S."/>
            <person name="Haridas S."/>
            <person name="Kuo A."/>
            <person name="Mondo S."/>
            <person name="Pangilinan J."/>
            <person name="Riley R."/>
            <person name="LaButti K."/>
            <person name="Andreopoulos B."/>
            <person name="Lipzen A."/>
            <person name="Chen C."/>
            <person name="Yan M."/>
            <person name="Daum C."/>
            <person name="Ng V."/>
            <person name="Clum A."/>
            <person name="Steindorff A."/>
            <person name="Ohm R.A."/>
            <person name="Martin F."/>
            <person name="Silar P."/>
            <person name="Natvig D.O."/>
            <person name="Lalanne C."/>
            <person name="Gautier V."/>
            <person name="Ament-Velasquez S.L."/>
            <person name="Kruys A."/>
            <person name="Hutchinson M.I."/>
            <person name="Powell A.J."/>
            <person name="Barry K."/>
            <person name="Miller A.N."/>
            <person name="Grigoriev I.V."/>
            <person name="Debuchy R."/>
            <person name="Gladieux P."/>
            <person name="Hiltunen Thoren M."/>
            <person name="Johannesson H."/>
        </authorList>
    </citation>
    <scope>NUCLEOTIDE SEQUENCE</scope>
    <source>
        <strain evidence="3">SMH4131-1</strain>
    </source>
</reference>
<dbReference type="Proteomes" id="UP001286456">
    <property type="component" value="Unassembled WGS sequence"/>
</dbReference>